<dbReference type="EMBL" id="CAMKVN010003032">
    <property type="protein sequence ID" value="CAI2183469.1"/>
    <property type="molecule type" value="Genomic_DNA"/>
</dbReference>
<dbReference type="AlphaFoldDB" id="A0A9W4SVY8"/>
<dbReference type="Proteomes" id="UP001153678">
    <property type="component" value="Unassembled WGS sequence"/>
</dbReference>
<comment type="caution">
    <text evidence="1">The sequence shown here is derived from an EMBL/GenBank/DDBJ whole genome shotgun (WGS) entry which is preliminary data.</text>
</comment>
<accession>A0A9W4SVY8</accession>
<evidence type="ECO:0000313" key="1">
    <source>
        <dbReference type="EMBL" id="CAI2183469.1"/>
    </source>
</evidence>
<proteinExistence type="predicted"/>
<dbReference type="OrthoDB" id="2356848at2759"/>
<evidence type="ECO:0000313" key="2">
    <source>
        <dbReference type="Proteomes" id="UP001153678"/>
    </source>
</evidence>
<feature type="non-terminal residue" evidence="1">
    <location>
        <position position="1"/>
    </location>
</feature>
<sequence length="244" mass="28810">DQTDKKSLTTPFTNIFANSQQSYSQQSDKAHTPFSIQSSHRFVECENQGILDSDFGLALELLDDPPEGTYEEYVEYIGMRYIENGETPTEWKIRIWNRLIYFRNKKSYTYGEEDCFYVHKALPHLVDGQTYSLTCERYVYNCMKGKFKTEKFRYISFNGEHWATACTGNKFRKLNFKEYMEIKQLIPLDQWMSFHQIIQFGKFRRRNPYTVLTDNYILNKFGIHADKKVYKGIPSDATTLLSAD</sequence>
<reference evidence="1" key="1">
    <citation type="submission" date="2022-08" db="EMBL/GenBank/DDBJ databases">
        <authorList>
            <person name="Kallberg Y."/>
            <person name="Tangrot J."/>
            <person name="Rosling A."/>
        </authorList>
    </citation>
    <scope>NUCLEOTIDE SEQUENCE</scope>
    <source>
        <strain evidence="1">Wild A</strain>
    </source>
</reference>
<keyword evidence="2" id="KW-1185">Reference proteome</keyword>
<organism evidence="1 2">
    <name type="scientific">Funneliformis geosporum</name>
    <dbReference type="NCBI Taxonomy" id="1117311"/>
    <lineage>
        <taxon>Eukaryota</taxon>
        <taxon>Fungi</taxon>
        <taxon>Fungi incertae sedis</taxon>
        <taxon>Mucoromycota</taxon>
        <taxon>Glomeromycotina</taxon>
        <taxon>Glomeromycetes</taxon>
        <taxon>Glomerales</taxon>
        <taxon>Glomeraceae</taxon>
        <taxon>Funneliformis</taxon>
    </lineage>
</organism>
<gene>
    <name evidence="1" type="ORF">FWILDA_LOCUS11094</name>
</gene>
<protein>
    <submittedName>
        <fullName evidence="1">12290_t:CDS:1</fullName>
    </submittedName>
</protein>
<name>A0A9W4SVY8_9GLOM</name>